<dbReference type="InterPro" id="IPR013249">
    <property type="entry name" value="RNA_pol_sigma70_r4_t2"/>
</dbReference>
<dbReference type="GO" id="GO:0016987">
    <property type="term" value="F:sigma factor activity"/>
    <property type="evidence" value="ECO:0007669"/>
    <property type="project" value="UniProtKB-KW"/>
</dbReference>
<dbReference type="InterPro" id="IPR013325">
    <property type="entry name" value="RNA_pol_sigma_r2"/>
</dbReference>
<dbReference type="GO" id="GO:0003677">
    <property type="term" value="F:DNA binding"/>
    <property type="evidence" value="ECO:0007669"/>
    <property type="project" value="UniProtKB-KW"/>
</dbReference>
<reference evidence="7 8" key="1">
    <citation type="submission" date="2019-06" db="EMBL/GenBank/DDBJ databases">
        <title>Whole genome shotgun sequence of Microbacterium liquefaciens NBRC 15037.</title>
        <authorList>
            <person name="Hosoyama A."/>
            <person name="Uohara A."/>
            <person name="Ohji S."/>
            <person name="Ichikawa N."/>
        </authorList>
    </citation>
    <scope>NUCLEOTIDE SEQUENCE [LARGE SCALE GENOMIC DNA]</scope>
    <source>
        <strain evidence="7 8">NBRC 15037</strain>
    </source>
</reference>
<evidence type="ECO:0000256" key="2">
    <source>
        <dbReference type="ARBA" id="ARBA00023015"/>
    </source>
</evidence>
<dbReference type="InterPro" id="IPR036388">
    <property type="entry name" value="WH-like_DNA-bd_sf"/>
</dbReference>
<dbReference type="Proteomes" id="UP000317410">
    <property type="component" value="Unassembled WGS sequence"/>
</dbReference>
<dbReference type="PANTHER" id="PTHR43133:SF8">
    <property type="entry name" value="RNA POLYMERASE SIGMA FACTOR HI_1459-RELATED"/>
    <property type="match status" value="1"/>
</dbReference>
<evidence type="ECO:0000313" key="8">
    <source>
        <dbReference type="Proteomes" id="UP000317410"/>
    </source>
</evidence>
<accession>A0A4Y4BBU2</accession>
<evidence type="ECO:0000256" key="4">
    <source>
        <dbReference type="ARBA" id="ARBA00023125"/>
    </source>
</evidence>
<sequence>MQYDPNVGVRKQARQAERAAVFNRVFAANWARVQHHVECVLEGVGEEEVADLVSEVFALAWLKLDERKPMGLLWLLHVADNKLKDRGRKTRAKDRALEALRRGPVGERPSDILDALAVRHAIAVVLTSREKRMIVLFYWDRLSAGEIAELLRCSQSVVFTTLSRARAKLSRELGLERPPDAAIARAANTLQTD</sequence>
<keyword evidence="3" id="KW-0731">Sigma factor</keyword>
<gene>
    <name evidence="7" type="ORF">MLI01_22580</name>
</gene>
<dbReference type="GO" id="GO:0006352">
    <property type="term" value="P:DNA-templated transcription initiation"/>
    <property type="evidence" value="ECO:0007669"/>
    <property type="project" value="InterPro"/>
</dbReference>
<evidence type="ECO:0000313" key="7">
    <source>
        <dbReference type="EMBL" id="GEC76113.1"/>
    </source>
</evidence>
<feature type="domain" description="RNA polymerase sigma factor 70 region 4 type 2" evidence="6">
    <location>
        <begin position="126"/>
        <end position="169"/>
    </location>
</feature>
<keyword evidence="4" id="KW-0238">DNA-binding</keyword>
<dbReference type="Pfam" id="PF08281">
    <property type="entry name" value="Sigma70_r4_2"/>
    <property type="match status" value="1"/>
</dbReference>
<dbReference type="Gene3D" id="1.10.10.10">
    <property type="entry name" value="Winged helix-like DNA-binding domain superfamily/Winged helix DNA-binding domain"/>
    <property type="match status" value="1"/>
</dbReference>
<evidence type="ECO:0000256" key="3">
    <source>
        <dbReference type="ARBA" id="ARBA00023082"/>
    </source>
</evidence>
<dbReference type="SUPFAM" id="SSF88659">
    <property type="entry name" value="Sigma3 and sigma4 domains of RNA polymerase sigma factors"/>
    <property type="match status" value="1"/>
</dbReference>
<comment type="similarity">
    <text evidence="1">Belongs to the sigma-70 factor family. ECF subfamily.</text>
</comment>
<protein>
    <recommendedName>
        <fullName evidence="6">RNA polymerase sigma factor 70 region 4 type 2 domain-containing protein</fullName>
    </recommendedName>
</protein>
<keyword evidence="5" id="KW-0804">Transcription</keyword>
<dbReference type="NCBIfam" id="TIGR02937">
    <property type="entry name" value="sigma70-ECF"/>
    <property type="match status" value="1"/>
</dbReference>
<dbReference type="InterPro" id="IPR014284">
    <property type="entry name" value="RNA_pol_sigma-70_dom"/>
</dbReference>
<dbReference type="InterPro" id="IPR013324">
    <property type="entry name" value="RNA_pol_sigma_r3/r4-like"/>
</dbReference>
<dbReference type="InterPro" id="IPR039425">
    <property type="entry name" value="RNA_pol_sigma-70-like"/>
</dbReference>
<organism evidence="7 8">
    <name type="scientific">Microbacterium maritypicum</name>
    <name type="common">Microbacterium liquefaciens</name>
    <dbReference type="NCBI Taxonomy" id="33918"/>
    <lineage>
        <taxon>Bacteria</taxon>
        <taxon>Bacillati</taxon>
        <taxon>Actinomycetota</taxon>
        <taxon>Actinomycetes</taxon>
        <taxon>Micrococcales</taxon>
        <taxon>Microbacteriaceae</taxon>
        <taxon>Microbacterium</taxon>
    </lineage>
</organism>
<dbReference type="AlphaFoldDB" id="A0A4Y4BBU2"/>
<dbReference type="EMBL" id="BJNQ01000014">
    <property type="protein sequence ID" value="GEC76113.1"/>
    <property type="molecule type" value="Genomic_DNA"/>
</dbReference>
<dbReference type="SUPFAM" id="SSF88946">
    <property type="entry name" value="Sigma2 domain of RNA polymerase sigma factors"/>
    <property type="match status" value="1"/>
</dbReference>
<dbReference type="Gene3D" id="1.10.1740.10">
    <property type="match status" value="1"/>
</dbReference>
<proteinExistence type="inferred from homology"/>
<comment type="caution">
    <text evidence="7">The sequence shown here is derived from an EMBL/GenBank/DDBJ whole genome shotgun (WGS) entry which is preliminary data.</text>
</comment>
<keyword evidence="2" id="KW-0805">Transcription regulation</keyword>
<name>A0A4Y4BBU2_MICMQ</name>
<evidence type="ECO:0000256" key="5">
    <source>
        <dbReference type="ARBA" id="ARBA00023163"/>
    </source>
</evidence>
<evidence type="ECO:0000256" key="1">
    <source>
        <dbReference type="ARBA" id="ARBA00010641"/>
    </source>
</evidence>
<evidence type="ECO:0000259" key="6">
    <source>
        <dbReference type="Pfam" id="PF08281"/>
    </source>
</evidence>
<dbReference type="PANTHER" id="PTHR43133">
    <property type="entry name" value="RNA POLYMERASE ECF-TYPE SIGMA FACTO"/>
    <property type="match status" value="1"/>
</dbReference>